<dbReference type="InterPro" id="IPR036942">
    <property type="entry name" value="Beta-barrel_TonB_sf"/>
</dbReference>
<dbReference type="Gene3D" id="2.170.130.10">
    <property type="entry name" value="TonB-dependent receptor, plug domain"/>
    <property type="match status" value="1"/>
</dbReference>
<dbReference type="Pfam" id="PF07715">
    <property type="entry name" value="Plug"/>
    <property type="match status" value="1"/>
</dbReference>
<dbReference type="InterPro" id="IPR023996">
    <property type="entry name" value="TonB-dep_OMP_SusC/RagA"/>
</dbReference>
<keyword evidence="5 7" id="KW-0472">Membrane</keyword>
<proteinExistence type="inferred from homology"/>
<keyword evidence="4 7" id="KW-0812">Transmembrane</keyword>
<evidence type="ECO:0000256" key="2">
    <source>
        <dbReference type="ARBA" id="ARBA00022448"/>
    </source>
</evidence>
<dbReference type="STRING" id="475255.SAMN04488101_101563"/>
<dbReference type="InterPro" id="IPR012910">
    <property type="entry name" value="Plug_dom"/>
</dbReference>
<comment type="similarity">
    <text evidence="7">Belongs to the TonB-dependent receptor family.</text>
</comment>
<dbReference type="InterPro" id="IPR008969">
    <property type="entry name" value="CarboxyPept-like_regulatory"/>
</dbReference>
<evidence type="ECO:0000259" key="8">
    <source>
        <dbReference type="Pfam" id="PF07715"/>
    </source>
</evidence>
<dbReference type="InterPro" id="IPR023997">
    <property type="entry name" value="TonB-dep_OMP_SusC/RagA_CS"/>
</dbReference>
<evidence type="ECO:0000313" key="10">
    <source>
        <dbReference type="Proteomes" id="UP000192678"/>
    </source>
</evidence>
<dbReference type="GO" id="GO:0009279">
    <property type="term" value="C:cell outer membrane"/>
    <property type="evidence" value="ECO:0007669"/>
    <property type="project" value="UniProtKB-SubCell"/>
</dbReference>
<name>A0A1W2AFS5_9SPHI</name>
<evidence type="ECO:0000256" key="4">
    <source>
        <dbReference type="ARBA" id="ARBA00022692"/>
    </source>
</evidence>
<keyword evidence="3 7" id="KW-1134">Transmembrane beta strand</keyword>
<dbReference type="EMBL" id="FWYB01000001">
    <property type="protein sequence ID" value="SMC59484.1"/>
    <property type="molecule type" value="Genomic_DNA"/>
</dbReference>
<evidence type="ECO:0000256" key="7">
    <source>
        <dbReference type="PROSITE-ProRule" id="PRU01360"/>
    </source>
</evidence>
<evidence type="ECO:0000313" key="9">
    <source>
        <dbReference type="EMBL" id="SMC59484.1"/>
    </source>
</evidence>
<dbReference type="SUPFAM" id="SSF49464">
    <property type="entry name" value="Carboxypeptidase regulatory domain-like"/>
    <property type="match status" value="1"/>
</dbReference>
<evidence type="ECO:0000256" key="1">
    <source>
        <dbReference type="ARBA" id="ARBA00004571"/>
    </source>
</evidence>
<dbReference type="PROSITE" id="PS52016">
    <property type="entry name" value="TONB_DEPENDENT_REC_3"/>
    <property type="match status" value="1"/>
</dbReference>
<dbReference type="Proteomes" id="UP000192678">
    <property type="component" value="Unassembled WGS sequence"/>
</dbReference>
<evidence type="ECO:0000256" key="6">
    <source>
        <dbReference type="ARBA" id="ARBA00023237"/>
    </source>
</evidence>
<keyword evidence="2 7" id="KW-0813">Transport</keyword>
<sequence length="1222" mass="136396">MYKIYTKILCRQSRCIHKSLLIMRLTAFLLITTLLQVSAASFAQKLTMNKNKASFDEVFREIRKQTSYDVLLISKKIKSTERLDVKFNNTPLDKVMDELLKGKNLNYTIEKNTVVIKEKETSFIDRVINRFATIDVKGKVVNENSEGLAGATIAVKGSSQVTKTNASGDFVLTNVEENATLVVSYIGFEVKEIKAARDLKVIRMTLQTSNLNEVNIVMTGYQDLNKRLFTGASTKIKAADAQRAGVPDVSRMLEGQVAGVSVQNVSGTFGAAPKIRVRGATSINGENKPLWVVDGIILEDVVNISNEQLSTGDPSTLVGSSVAGLNPDDIESFEILKDASATAMYGARAMNGVIVVTTKKGKKTDGKPVLSYTGNFTTYLKPSYGEYDIMNSANQMSVFAEMMNKGWLNHSEVSRGASGGVFYKMYNEMYQYDATTDQFNLRNDAPSRKEFLRRYANSNTDWFDLLFKNSFMQEHALSVTSGTDKSKFYISTSYLGDNGWTVGNSVDRFTGNVRGNFDLSNKLSIELITQGSIRNQFTPGSLGRRSSAVSGQFTREFDINPFTYALNTSRTLTAFDEQGNREFFVQNFAPFNILHELENNTTQLKMLDFKIQGGLKYKIINGLKYSFDAAYRYVKSDNEHRINDNSNMPMAYRAAGDSYVISNNKFLYKDPDNPNALPRVILPAGGFYNVNSDNMENYYMRNSLEWNKEYNGDHLLNAFLSTEMRFTDRQRRAFDGVGYQYDRGGVPFIDPDYFKKSVESNFFYYSMNTLKERYLSYLGRVAYSYKGKYSVNGTMRYDGSNLLGGTTTARWLPTWNISGAWNMDSEDFFERQNVLSRATLRGTYGLTASMGPATNASLILNNQSTKRPFLSDIETALVIGGLKNSELTWEKQLETNIGFDLGFLKDRLSLTVDLYKRNGYDLIGAVRTSGIGGQFIKYANYADMKSQGIEVTTAGQILNGTGIKWRSQLNFGYHKGKITKLESVPLVWNLISAGGDALEGYPQRGLFSVQFDGLNPQTGIPTFVGVNGERHVTNVYLQDDNIAHLKYEGPTDPLMNGGFFNTFSYKNFSLSALLTFSAGNKIRLNPSFSAGYNDLSSMSNDFVGRWMQPGDELRTNIPGIADKFVNSNLGSDYPYNVYNYTDVRVADGGFVRLKQIMLSYNLPKLVSGKIGANNASISVVGNNVALLYSDKRLNGQDPEFYTSGGVSLPVPRQFTVSLKLGF</sequence>
<reference evidence="9 10" key="1">
    <citation type="submission" date="2017-04" db="EMBL/GenBank/DDBJ databases">
        <authorList>
            <person name="Afonso C.L."/>
            <person name="Miller P.J."/>
            <person name="Scott M.A."/>
            <person name="Spackman E."/>
            <person name="Goraichik I."/>
            <person name="Dimitrov K.M."/>
            <person name="Suarez D.L."/>
            <person name="Swayne D.E."/>
        </authorList>
    </citation>
    <scope>NUCLEOTIDE SEQUENCE [LARGE SCALE GENOMIC DNA]</scope>
    <source>
        <strain evidence="9 10">DSM 19625</strain>
    </source>
</reference>
<protein>
    <submittedName>
        <fullName evidence="9">TonB-linked outer membrane protein, SusC/RagA family</fullName>
    </submittedName>
</protein>
<dbReference type="InterPro" id="IPR039426">
    <property type="entry name" value="TonB-dep_rcpt-like"/>
</dbReference>
<organism evidence="9 10">
    <name type="scientific">Pedobacter nyackensis</name>
    <dbReference type="NCBI Taxonomy" id="475255"/>
    <lineage>
        <taxon>Bacteria</taxon>
        <taxon>Pseudomonadati</taxon>
        <taxon>Bacteroidota</taxon>
        <taxon>Sphingobacteriia</taxon>
        <taxon>Sphingobacteriales</taxon>
        <taxon>Sphingobacteriaceae</taxon>
        <taxon>Pedobacter</taxon>
    </lineage>
</organism>
<evidence type="ECO:0000256" key="3">
    <source>
        <dbReference type="ARBA" id="ARBA00022452"/>
    </source>
</evidence>
<evidence type="ECO:0000256" key="5">
    <source>
        <dbReference type="ARBA" id="ARBA00023136"/>
    </source>
</evidence>
<accession>A0A1W2AFS5</accession>
<dbReference type="Gene3D" id="2.60.40.1120">
    <property type="entry name" value="Carboxypeptidase-like, regulatory domain"/>
    <property type="match status" value="1"/>
</dbReference>
<dbReference type="NCBIfam" id="TIGR04057">
    <property type="entry name" value="SusC_RagA_signa"/>
    <property type="match status" value="1"/>
</dbReference>
<dbReference type="NCBIfam" id="TIGR04056">
    <property type="entry name" value="OMP_RagA_SusC"/>
    <property type="match status" value="1"/>
</dbReference>
<keyword evidence="6 7" id="KW-0998">Cell outer membrane</keyword>
<dbReference type="Gene3D" id="3.55.50.30">
    <property type="match status" value="1"/>
</dbReference>
<dbReference type="Gene3D" id="2.40.170.20">
    <property type="entry name" value="TonB-dependent receptor, beta-barrel domain"/>
    <property type="match status" value="1"/>
</dbReference>
<keyword evidence="10" id="KW-1185">Reference proteome</keyword>
<dbReference type="AlphaFoldDB" id="A0A1W2AFS5"/>
<gene>
    <name evidence="9" type="ORF">SAMN04488101_101563</name>
</gene>
<feature type="domain" description="TonB-dependent receptor plug" evidence="8">
    <location>
        <begin position="229"/>
        <end position="353"/>
    </location>
</feature>
<dbReference type="SUPFAM" id="SSF56935">
    <property type="entry name" value="Porins"/>
    <property type="match status" value="1"/>
</dbReference>
<dbReference type="Pfam" id="PF13715">
    <property type="entry name" value="CarbopepD_reg_2"/>
    <property type="match status" value="1"/>
</dbReference>
<dbReference type="InterPro" id="IPR037066">
    <property type="entry name" value="Plug_dom_sf"/>
</dbReference>
<comment type="subcellular location">
    <subcellularLocation>
        <location evidence="1 7">Cell outer membrane</location>
        <topology evidence="1 7">Multi-pass membrane protein</topology>
    </subcellularLocation>
</comment>